<protein>
    <submittedName>
        <fullName evidence="1">Dihydroorotase</fullName>
        <ecNumber evidence="1">3.5.2.3</ecNumber>
    </submittedName>
</protein>
<organism evidence="1 2">
    <name type="scientific">Halosquirtibacter laminarini</name>
    <dbReference type="NCBI Taxonomy" id="3374600"/>
    <lineage>
        <taxon>Bacteria</taxon>
        <taxon>Pseudomonadati</taxon>
        <taxon>Bacteroidota</taxon>
        <taxon>Bacteroidia</taxon>
        <taxon>Marinilabiliales</taxon>
        <taxon>Prolixibacteraceae</taxon>
        <taxon>Halosquirtibacter</taxon>
    </lineage>
</organism>
<dbReference type="EMBL" id="CP081303">
    <property type="protein sequence ID" value="QZE14399.1"/>
    <property type="molecule type" value="Genomic_DNA"/>
</dbReference>
<dbReference type="EC" id="3.5.2.3" evidence="1"/>
<sequence length="452" mass="50866">MKATLITNVKIVNEGKIHKKCSVLIKGDTIEKIFRKEVPQNVIEKYDVLDGDNKYLIPGVIDDQVHLREPGMTHKEDIYHGSKAAVAGGVTSFMEMPNTIPQATDLETLEKKYDIAKETSLANYSFYLGATNSNIEEVKKIDKKNICGVKLFMGSSTGNMLVDNQEALDLLFANSPVIITSHCEDEQIIRENIAKAKEKFGNDVPISEHPNIRSAEACYQSTVKTIELAKKHNARLHVLHLSTQKEMALFESGELKDKNITAEVCVHHLWFDSSDYEKYGTKIKWNPAIKTNADKAALWDAFNSDKLDVVATDHAPHTLEEKSNSYFKAPSGGPLLQHSLVAMLDMARKGNTTIEKVVQKMCHAPADLFEVEKRGYIRKGYKADLVLVDQAPWEATAENTLYKCQWSPFEGTKFAFKVTHTFVNGQLVYNADKAGMHFNEEHKGQRLSFERE</sequence>
<proteinExistence type="predicted"/>
<gene>
    <name evidence="1" type="ORF">K4L44_00455</name>
</gene>
<dbReference type="Proteomes" id="UP000826212">
    <property type="component" value="Chromosome"/>
</dbReference>
<reference evidence="1" key="1">
    <citation type="submission" date="2021-08" db="EMBL/GenBank/DDBJ databases">
        <title>Novel anaerobic bacterium isolated from sea squirt in East Sea, Republic of Korea.</title>
        <authorList>
            <person name="Nguyen T.H."/>
            <person name="Li Z."/>
            <person name="Lee Y.-J."/>
            <person name="Ko J."/>
            <person name="Kim S.-G."/>
        </authorList>
    </citation>
    <scope>NUCLEOTIDE SEQUENCE</scope>
    <source>
        <strain evidence="1">KCTC 25031</strain>
    </source>
</reference>
<evidence type="ECO:0000313" key="1">
    <source>
        <dbReference type="EMBL" id="QZE14399.1"/>
    </source>
</evidence>
<keyword evidence="2" id="KW-1185">Reference proteome</keyword>
<accession>A0AC61NFJ4</accession>
<evidence type="ECO:0000313" key="2">
    <source>
        <dbReference type="Proteomes" id="UP000826212"/>
    </source>
</evidence>
<keyword evidence="1" id="KW-0378">Hydrolase</keyword>
<name>A0AC61NFJ4_9BACT</name>